<feature type="region of interest" description="Disordered" evidence="1">
    <location>
        <begin position="137"/>
        <end position="186"/>
    </location>
</feature>
<feature type="compositionally biased region" description="Pro residues" evidence="1">
    <location>
        <begin position="144"/>
        <end position="162"/>
    </location>
</feature>
<evidence type="ECO:0000256" key="1">
    <source>
        <dbReference type="SAM" id="MobiDB-lite"/>
    </source>
</evidence>
<feature type="compositionally biased region" description="Pro residues" evidence="1">
    <location>
        <begin position="170"/>
        <end position="186"/>
    </location>
</feature>
<accession>A0A653F3C3</accession>
<evidence type="ECO:0000313" key="2">
    <source>
        <dbReference type="EMBL" id="VTP04158.1"/>
    </source>
</evidence>
<sequence length="282" mass="28726">MHLESLRRTCPAAIAKSGLLRTCVGATCRNAPLVTSATLASVGGDGRRAHLRATTRFLQVSAISNPHGHCRLGNKHRRSDDCRGEPGTHGVARCSDACDSWCDLPPIYGGHPTIVSVSSTQARDWPGHAKLPALAHHWRDHGVPPGPPAPPGPPEPPLPPLVPEGGLPVAPAPPLTPGPPGPPPTSWPPLPPVPPVPPVPPLPPTLVPLPPSPPRPPAPPTPPARLKKPAGGSPPSPPLPPAPPAPPTPSTPVPAPPLPPRPPAPPASPVPVNMSVAVPSAA</sequence>
<feature type="region of interest" description="Disordered" evidence="1">
    <location>
        <begin position="207"/>
        <end position="282"/>
    </location>
</feature>
<protein>
    <submittedName>
        <fullName evidence="2">IgA FC receptor</fullName>
    </submittedName>
</protein>
<feature type="compositionally biased region" description="Pro residues" evidence="1">
    <location>
        <begin position="207"/>
        <end position="223"/>
    </location>
</feature>
<feature type="compositionally biased region" description="Pro residues" evidence="1">
    <location>
        <begin position="232"/>
        <end position="269"/>
    </location>
</feature>
<feature type="compositionally biased region" description="Low complexity" evidence="1">
    <location>
        <begin position="270"/>
        <end position="282"/>
    </location>
</feature>
<organism evidence="2">
    <name type="scientific">Mycobacterium riyadhense</name>
    <dbReference type="NCBI Taxonomy" id="486698"/>
    <lineage>
        <taxon>Bacteria</taxon>
        <taxon>Bacillati</taxon>
        <taxon>Actinomycetota</taxon>
        <taxon>Actinomycetes</taxon>
        <taxon>Mycobacteriales</taxon>
        <taxon>Mycobacteriaceae</taxon>
        <taxon>Mycobacterium</taxon>
    </lineage>
</organism>
<proteinExistence type="predicted"/>
<keyword evidence="2" id="KW-0675">Receptor</keyword>
<name>A0A653F3C3_9MYCO</name>
<dbReference type="AlphaFoldDB" id="A0A653F3C3"/>
<reference evidence="2" key="1">
    <citation type="submission" date="2019-05" db="EMBL/GenBank/DDBJ databases">
        <authorList>
            <person name="Naeem R."/>
            <person name="Antony C."/>
            <person name="Guan Q."/>
        </authorList>
    </citation>
    <scope>NUCLEOTIDE SEQUENCE</scope>
    <source>
        <strain evidence="2">2</strain>
    </source>
</reference>
<gene>
    <name evidence="2" type="primary">bag</name>
    <name evidence="2" type="ORF">BIN_B_05428</name>
</gene>
<dbReference type="EMBL" id="LR589188">
    <property type="protein sequence ID" value="VTP04158.1"/>
    <property type="molecule type" value="Genomic_DNA"/>
</dbReference>